<dbReference type="CDD" id="cd00009">
    <property type="entry name" value="AAA"/>
    <property type="match status" value="1"/>
</dbReference>
<evidence type="ECO:0000259" key="2">
    <source>
        <dbReference type="Pfam" id="PF17863"/>
    </source>
</evidence>
<dbReference type="GO" id="GO:0016887">
    <property type="term" value="F:ATP hydrolysis activity"/>
    <property type="evidence" value="ECO:0007669"/>
    <property type="project" value="InterPro"/>
</dbReference>
<dbReference type="Gene3D" id="1.10.8.80">
    <property type="entry name" value="Magnesium chelatase subunit I, C-Terminal domain"/>
    <property type="match status" value="1"/>
</dbReference>
<proteinExistence type="predicted"/>
<comment type="caution">
    <text evidence="3">The sequence shown here is derived from an EMBL/GenBank/DDBJ whole genome shotgun (WGS) entry which is preliminary data.</text>
</comment>
<dbReference type="SUPFAM" id="SSF52540">
    <property type="entry name" value="P-loop containing nucleoside triphosphate hydrolases"/>
    <property type="match status" value="1"/>
</dbReference>
<dbReference type="InterPro" id="IPR027417">
    <property type="entry name" value="P-loop_NTPase"/>
</dbReference>
<dbReference type="PANTHER" id="PTHR42759">
    <property type="entry name" value="MOXR FAMILY PROTEIN"/>
    <property type="match status" value="1"/>
</dbReference>
<keyword evidence="4" id="KW-1185">Reference proteome</keyword>
<evidence type="ECO:0000313" key="3">
    <source>
        <dbReference type="EMBL" id="GEO32835.1"/>
    </source>
</evidence>
<protein>
    <submittedName>
        <fullName evidence="3">MoxR-like ATPase</fullName>
    </submittedName>
</protein>
<dbReference type="PIRSF" id="PIRSF002849">
    <property type="entry name" value="AAA_ATPase_chaperone_MoxR_prd"/>
    <property type="match status" value="1"/>
</dbReference>
<dbReference type="Proteomes" id="UP000321181">
    <property type="component" value="Unassembled WGS sequence"/>
</dbReference>
<feature type="domain" description="ChlI/MoxR AAA lid" evidence="2">
    <location>
        <begin position="256"/>
        <end position="327"/>
    </location>
</feature>
<dbReference type="InterPro" id="IPR011703">
    <property type="entry name" value="ATPase_AAA-3"/>
</dbReference>
<dbReference type="Gene3D" id="3.40.50.300">
    <property type="entry name" value="P-loop containing nucleotide triphosphate hydrolases"/>
    <property type="match status" value="1"/>
</dbReference>
<dbReference type="InterPro" id="IPR050764">
    <property type="entry name" value="CbbQ/NirQ/NorQ/GpvN"/>
</dbReference>
<dbReference type="Pfam" id="PF17863">
    <property type="entry name" value="AAA_lid_2"/>
    <property type="match status" value="1"/>
</dbReference>
<feature type="domain" description="ATPase AAA-3" evidence="1">
    <location>
        <begin position="63"/>
        <end position="193"/>
    </location>
</feature>
<dbReference type="RefSeq" id="WP_246130955.1">
    <property type="nucleotide sequence ID" value="NZ_BAAARM010000001.1"/>
</dbReference>
<dbReference type="PANTHER" id="PTHR42759:SF5">
    <property type="entry name" value="METHANOL DEHYDROGENASE REGULATOR"/>
    <property type="match status" value="1"/>
</dbReference>
<evidence type="ECO:0000313" key="4">
    <source>
        <dbReference type="Proteomes" id="UP000321181"/>
    </source>
</evidence>
<name>A0A512D8V6_9CELL</name>
<reference evidence="3 4" key="1">
    <citation type="submission" date="2019-07" db="EMBL/GenBank/DDBJ databases">
        <title>Whole genome shotgun sequence of Cellulomonas aerilata NBRC 106308.</title>
        <authorList>
            <person name="Hosoyama A."/>
            <person name="Uohara A."/>
            <person name="Ohji S."/>
            <person name="Ichikawa N."/>
        </authorList>
    </citation>
    <scope>NUCLEOTIDE SEQUENCE [LARGE SCALE GENOMIC DNA]</scope>
    <source>
        <strain evidence="3 4">NBRC 106308</strain>
    </source>
</reference>
<dbReference type="AlphaFoldDB" id="A0A512D8V6"/>
<dbReference type="InterPro" id="IPR041628">
    <property type="entry name" value="ChlI/MoxR_AAA_lid"/>
</dbReference>
<dbReference type="EMBL" id="BJYY01000001">
    <property type="protein sequence ID" value="GEO32835.1"/>
    <property type="molecule type" value="Genomic_DNA"/>
</dbReference>
<accession>A0A512D8V6</accession>
<organism evidence="3 4">
    <name type="scientific">Cellulomonas aerilata</name>
    <dbReference type="NCBI Taxonomy" id="515326"/>
    <lineage>
        <taxon>Bacteria</taxon>
        <taxon>Bacillati</taxon>
        <taxon>Actinomycetota</taxon>
        <taxon>Actinomycetes</taxon>
        <taxon>Micrococcales</taxon>
        <taxon>Cellulomonadaceae</taxon>
        <taxon>Cellulomonas</taxon>
    </lineage>
</organism>
<dbReference type="GO" id="GO:0005524">
    <property type="term" value="F:ATP binding"/>
    <property type="evidence" value="ECO:0007669"/>
    <property type="project" value="InterPro"/>
</dbReference>
<evidence type="ECO:0000259" key="1">
    <source>
        <dbReference type="Pfam" id="PF07726"/>
    </source>
</evidence>
<gene>
    <name evidence="3" type="ORF">CAE01nite_05600</name>
</gene>
<dbReference type="Pfam" id="PF07726">
    <property type="entry name" value="AAA_3"/>
    <property type="match status" value="1"/>
</dbReference>
<sequence>MTLHPDQPAADVRRPSAAGTMTADQAAGFAATFDRLVGNVGEALLGKPHVVRLAFACMLTEGHLLLEDAPGTGKTSLARAMAGTVQGSHHRIQFTPDLLPSDVTGVTVYDQATRTFEFHPGPVFASIVLADEINRASPKTQSALLEVMEEAQVTVDGVTHAAPRPFMVIATQNPVEQAGTYRLPEAQLDRFLMKTSIGYPDHASTVQILAGASERDRSGHLRPLITSAGVAELIELATTTHVDGAVLEYVSLLAEATRDAPETRLGVSVRGSLALVRTAKVWAAAHGRHYVLPDDVKELVGPVWTHRLVLDPEAEFTGTTSGDVVQRVLADVAAPLERRAAV</sequence>